<dbReference type="AlphaFoldDB" id="A0A382F015"/>
<accession>A0A382F015</accession>
<dbReference type="EMBL" id="UINC01047121">
    <property type="protein sequence ID" value="SVB55992.1"/>
    <property type="molecule type" value="Genomic_DNA"/>
</dbReference>
<dbReference type="InterPro" id="IPR036249">
    <property type="entry name" value="Thioredoxin-like_sf"/>
</dbReference>
<organism evidence="1">
    <name type="scientific">marine metagenome</name>
    <dbReference type="NCBI Taxonomy" id="408172"/>
    <lineage>
        <taxon>unclassified sequences</taxon>
        <taxon>metagenomes</taxon>
        <taxon>ecological metagenomes</taxon>
    </lineage>
</organism>
<dbReference type="Gene3D" id="3.40.30.10">
    <property type="entry name" value="Glutaredoxin"/>
    <property type="match status" value="1"/>
</dbReference>
<reference evidence="1" key="1">
    <citation type="submission" date="2018-05" db="EMBL/GenBank/DDBJ databases">
        <authorList>
            <person name="Lanie J.A."/>
            <person name="Ng W.-L."/>
            <person name="Kazmierczak K.M."/>
            <person name="Andrzejewski T.M."/>
            <person name="Davidsen T.M."/>
            <person name="Wayne K.J."/>
            <person name="Tettelin H."/>
            <person name="Glass J.I."/>
            <person name="Rusch D."/>
            <person name="Podicherti R."/>
            <person name="Tsui H.-C.T."/>
            <person name="Winkler M.E."/>
        </authorList>
    </citation>
    <scope>NUCLEOTIDE SEQUENCE</scope>
</reference>
<sequence length="87" mass="9367">MSQQGRRAALGIALAVILFGVGSFLLQSRTPIDMQSRTAIDVASLGPQVGEQVPEFSLPDQNGQMRTLESIVGPKGAMLLFHRSADW</sequence>
<protein>
    <recommendedName>
        <fullName evidence="2">Alkyl hydroperoxide reductase subunit C/ Thiol specific antioxidant domain-containing protein</fullName>
    </recommendedName>
</protein>
<evidence type="ECO:0000313" key="1">
    <source>
        <dbReference type="EMBL" id="SVB55992.1"/>
    </source>
</evidence>
<proteinExistence type="predicted"/>
<dbReference type="SUPFAM" id="SSF52833">
    <property type="entry name" value="Thioredoxin-like"/>
    <property type="match status" value="1"/>
</dbReference>
<name>A0A382F015_9ZZZZ</name>
<gene>
    <name evidence="1" type="ORF">METZ01_LOCUS208846</name>
</gene>
<evidence type="ECO:0008006" key="2">
    <source>
        <dbReference type="Google" id="ProtNLM"/>
    </source>
</evidence>